<proteinExistence type="predicted"/>
<dbReference type="RefSeq" id="WP_264733261.1">
    <property type="nucleotide sequence ID" value="NZ_JAPDNR010000001.1"/>
</dbReference>
<sequence>MKKIIYLAAALLLAILIFWLGKRFGGTDLNQQVISNSTIIKEIAELASLDVQGNASLKRSNVEDNGDWGDNIRKTFLENTVWVSIPYQAKYGVNINDKTFRVATNGKKITISLPAPVLLSYELKMDKMETANRKGWLLFQNDETYTDAQKKLYQTSRAQLENNTVYIEHSKAKIRSILHQYYAPFLKEKEYTLDIQFGTPTQQPPLQ</sequence>
<evidence type="ECO:0000313" key="2">
    <source>
        <dbReference type="Proteomes" id="UP001207742"/>
    </source>
</evidence>
<gene>
    <name evidence="1" type="ORF">OL497_21265</name>
</gene>
<name>A0ABT3IRR5_9BACT</name>
<protein>
    <submittedName>
        <fullName evidence="1">DUF4230 domain-containing protein</fullName>
    </submittedName>
</protein>
<reference evidence="1 2" key="1">
    <citation type="submission" date="2022-10" db="EMBL/GenBank/DDBJ databases">
        <title>Chitinophaga nivalis PC15 sp. nov., isolated from Pyeongchang county, South Korea.</title>
        <authorList>
            <person name="Trinh H.N."/>
        </authorList>
    </citation>
    <scope>NUCLEOTIDE SEQUENCE [LARGE SCALE GENOMIC DNA]</scope>
    <source>
        <strain evidence="1 2">PC14</strain>
    </source>
</reference>
<dbReference type="Pfam" id="PF14014">
    <property type="entry name" value="DUF4230"/>
    <property type="match status" value="1"/>
</dbReference>
<dbReference type="EMBL" id="JAPDNS010000002">
    <property type="protein sequence ID" value="MCW3486445.1"/>
    <property type="molecule type" value="Genomic_DNA"/>
</dbReference>
<comment type="caution">
    <text evidence="1">The sequence shown here is derived from an EMBL/GenBank/DDBJ whole genome shotgun (WGS) entry which is preliminary data.</text>
</comment>
<accession>A0ABT3IRR5</accession>
<dbReference type="Proteomes" id="UP001207742">
    <property type="component" value="Unassembled WGS sequence"/>
</dbReference>
<organism evidence="1 2">
    <name type="scientific">Chitinophaga nivalis</name>
    <dbReference type="NCBI Taxonomy" id="2991709"/>
    <lineage>
        <taxon>Bacteria</taxon>
        <taxon>Pseudomonadati</taxon>
        <taxon>Bacteroidota</taxon>
        <taxon>Chitinophagia</taxon>
        <taxon>Chitinophagales</taxon>
        <taxon>Chitinophagaceae</taxon>
        <taxon>Chitinophaga</taxon>
    </lineage>
</organism>
<keyword evidence="2" id="KW-1185">Reference proteome</keyword>
<dbReference type="InterPro" id="IPR025324">
    <property type="entry name" value="DUF4230"/>
</dbReference>
<evidence type="ECO:0000313" key="1">
    <source>
        <dbReference type="EMBL" id="MCW3486445.1"/>
    </source>
</evidence>